<organism evidence="2 3">
    <name type="scientific">Mesobacterium hydrothermale</name>
    <dbReference type="NCBI Taxonomy" id="3111907"/>
    <lineage>
        <taxon>Bacteria</taxon>
        <taxon>Pseudomonadati</taxon>
        <taxon>Pseudomonadota</taxon>
        <taxon>Alphaproteobacteria</taxon>
        <taxon>Rhodobacterales</taxon>
        <taxon>Roseobacteraceae</taxon>
        <taxon>Mesobacterium</taxon>
    </lineage>
</organism>
<evidence type="ECO:0000256" key="1">
    <source>
        <dbReference type="SAM" id="MobiDB-lite"/>
    </source>
</evidence>
<proteinExistence type="predicted"/>
<keyword evidence="3" id="KW-1185">Reference proteome</keyword>
<sequence>MTVYEYKVVPAPAKGEKARGVKGAEARFAYALERVMNEMAEGGWEFQRSETLPAEERTGLTQTTTQWRNLLVFRRARQDDISDFRPRLLEKPATPPASLAPMPDISDPADDGPAEAPQDVTAISPVLKARASQVNRKPDPPDDVAAE</sequence>
<dbReference type="EMBL" id="JAYLLH010000014">
    <property type="protein sequence ID" value="MEC3861917.1"/>
    <property type="molecule type" value="Genomic_DNA"/>
</dbReference>
<protein>
    <submittedName>
        <fullName evidence="2">DUF4177 domain-containing protein</fullName>
    </submittedName>
</protein>
<comment type="caution">
    <text evidence="2">The sequence shown here is derived from an EMBL/GenBank/DDBJ whole genome shotgun (WGS) entry which is preliminary data.</text>
</comment>
<dbReference type="Proteomes" id="UP001348149">
    <property type="component" value="Unassembled WGS sequence"/>
</dbReference>
<evidence type="ECO:0000313" key="3">
    <source>
        <dbReference type="Proteomes" id="UP001348149"/>
    </source>
</evidence>
<dbReference type="RefSeq" id="WP_326297642.1">
    <property type="nucleotide sequence ID" value="NZ_JAYLLH010000014.1"/>
</dbReference>
<accession>A0ABU6HHI0</accession>
<gene>
    <name evidence="2" type="ORF">VK792_11540</name>
</gene>
<name>A0ABU6HHI0_9RHOB</name>
<feature type="region of interest" description="Disordered" evidence="1">
    <location>
        <begin position="83"/>
        <end position="147"/>
    </location>
</feature>
<reference evidence="2 3" key="1">
    <citation type="submission" date="2024-01" db="EMBL/GenBank/DDBJ databases">
        <title>Mesobacterium rodlantinim sp. nov., isolated from shallow sea hydrothermal systems off Kueishantao Island.</title>
        <authorList>
            <person name="Su Z."/>
            <person name="Tang K."/>
        </authorList>
    </citation>
    <scope>NUCLEOTIDE SEQUENCE [LARGE SCALE GENOMIC DNA]</scope>
    <source>
        <strain evidence="2 3">TK19101</strain>
    </source>
</reference>
<evidence type="ECO:0000313" key="2">
    <source>
        <dbReference type="EMBL" id="MEC3861917.1"/>
    </source>
</evidence>